<feature type="chain" id="PRO_5020438866" description="Helix-hairpin-helix protein" evidence="2">
    <location>
        <begin position="22"/>
        <end position="722"/>
    </location>
</feature>
<dbReference type="OrthoDB" id="9766750at2"/>
<accession>A0A4R3KRG1</accession>
<dbReference type="Proteomes" id="UP000295807">
    <property type="component" value="Unassembled WGS sequence"/>
</dbReference>
<proteinExistence type="predicted"/>
<dbReference type="EMBL" id="SMAD01000005">
    <property type="protein sequence ID" value="TCS87321.1"/>
    <property type="molecule type" value="Genomic_DNA"/>
</dbReference>
<name>A0A4R3KRG1_9SPHI</name>
<protein>
    <recommendedName>
        <fullName evidence="5">Helix-hairpin-helix protein</fullName>
    </recommendedName>
</protein>
<evidence type="ECO:0000256" key="1">
    <source>
        <dbReference type="SAM" id="MobiDB-lite"/>
    </source>
</evidence>
<feature type="region of interest" description="Disordered" evidence="1">
    <location>
        <begin position="585"/>
        <end position="609"/>
    </location>
</feature>
<comment type="caution">
    <text evidence="3">The sequence shown here is derived from an EMBL/GenBank/DDBJ whole genome shotgun (WGS) entry which is preliminary data.</text>
</comment>
<feature type="signal peptide" evidence="2">
    <location>
        <begin position="1"/>
        <end position="21"/>
    </location>
</feature>
<keyword evidence="4" id="KW-1185">Reference proteome</keyword>
<evidence type="ECO:0000313" key="3">
    <source>
        <dbReference type="EMBL" id="TCS87321.1"/>
    </source>
</evidence>
<gene>
    <name evidence="3" type="ORF">EDD80_105135</name>
</gene>
<dbReference type="AlphaFoldDB" id="A0A4R3KRG1"/>
<evidence type="ECO:0000256" key="2">
    <source>
        <dbReference type="SAM" id="SignalP"/>
    </source>
</evidence>
<dbReference type="InterPro" id="IPR010994">
    <property type="entry name" value="RuvA_2-like"/>
</dbReference>
<dbReference type="SUPFAM" id="SSF47781">
    <property type="entry name" value="RuvA domain 2-like"/>
    <property type="match status" value="1"/>
</dbReference>
<keyword evidence="2" id="KW-0732">Signal</keyword>
<sequence length="722" mass="80795">MYFKHLPAGLFLILSAAGLQAQPAIDSLAEQLAESQAARLSESEAGEYDLSEITDRLAWHLRHPLDLNNASAEELDALFILNDLQISSLLDHIRIAGPLADILELQSVKNFDLPLVRQLLPFVTVKAEGPVTSFSPRDIFRHPQQEILAYYSRVLARQKGYAGQDGSRLPGGPERLNFRYRFRQGKHFRLHLLAEKDPGEALTGKNGVKGFDFYSGNVSVQPARGSLKNLLIGDYLLQFGQGLALWNGFSLGKGPAALNIARQSQGIKPHNSSGEGYFFRGAAGSLAWGKLVFTPFFSSRKLDATLSEFDGASAVSAIRRSGIHRSPGELAARKTLGEKLLGLNMEYQVSRQFSIGFTGHRLSFDKPLLPGDDLYERYEFSGESLNVVSLDYTFGRANYFLFGEIAHSRFANWKGAPGGEGWAFINGILFSPAAGLVLAAAWRNYGKDYQALYAAPFGESSNAWGERGIYLGLESRFSPAWTLTAYADAFSWSWLRYRVDAPSSGYELLAQLSFRPDKKFLLYGRYRKTSKPRNREIDGNHLWEATETRQEAARIHAEYHISRRLRLRTRVDYSFFHAGSASRPGWTGTKQSGNDSGPVEHSGVGSENADAGKSGFSIFQDIRWAPGKLSFNARISYFNTDDYDSRIYSYESSLLSGASLAFYYDEGFKTYLGIRWKPWKTLDIRLRGGLLRYFHRQRIGSGPDEIKGKQKPDVRMQIRLSF</sequence>
<organism evidence="3 4">
    <name type="scientific">Anseongella ginsenosidimutans</name>
    <dbReference type="NCBI Taxonomy" id="496056"/>
    <lineage>
        <taxon>Bacteria</taxon>
        <taxon>Pseudomonadati</taxon>
        <taxon>Bacteroidota</taxon>
        <taxon>Sphingobacteriia</taxon>
        <taxon>Sphingobacteriales</taxon>
        <taxon>Sphingobacteriaceae</taxon>
        <taxon>Anseongella</taxon>
    </lineage>
</organism>
<reference evidence="3 4" key="1">
    <citation type="submission" date="2019-03" db="EMBL/GenBank/DDBJ databases">
        <title>Genomic Encyclopedia of Type Strains, Phase IV (KMG-IV): sequencing the most valuable type-strain genomes for metagenomic binning, comparative biology and taxonomic classification.</title>
        <authorList>
            <person name="Goeker M."/>
        </authorList>
    </citation>
    <scope>NUCLEOTIDE SEQUENCE [LARGE SCALE GENOMIC DNA]</scope>
    <source>
        <strain evidence="3 4">DSM 21100</strain>
    </source>
</reference>
<evidence type="ECO:0008006" key="5">
    <source>
        <dbReference type="Google" id="ProtNLM"/>
    </source>
</evidence>
<dbReference type="RefSeq" id="WP_132129117.1">
    <property type="nucleotide sequence ID" value="NZ_CP042432.1"/>
</dbReference>
<evidence type="ECO:0000313" key="4">
    <source>
        <dbReference type="Proteomes" id="UP000295807"/>
    </source>
</evidence>